<dbReference type="OrthoDB" id="9448935at2759"/>
<dbReference type="GO" id="GO:0004252">
    <property type="term" value="F:serine-type endopeptidase activity"/>
    <property type="evidence" value="ECO:0007669"/>
    <property type="project" value="InterPro"/>
</dbReference>
<evidence type="ECO:0000313" key="5">
    <source>
        <dbReference type="Proteomes" id="UP000708148"/>
    </source>
</evidence>
<dbReference type="Proteomes" id="UP000708148">
    <property type="component" value="Unassembled WGS sequence"/>
</dbReference>
<sequence length="289" mass="31433">MVAGKALAWVTFALLILAEVGASEKKCYKKEGPEGLTIKFKVTKDDCPTQFLFIVNILDPMVQTHDCTGVLIDPRTVLVPASCVTKTAKVLRDQFPLVRVGSYNLNKPDGLENQETIPVCKKIIHSGFNGNPANGSDIALLELKTPISTQEPIEISATQAADCVGQRLTAVGWFSPRLNGPPSAEVEVLPRLTIVQRNRCRSLLDGLPEGAVCALSDPAANVVWDHGSPLLCDDNVLVGLASYTKNTAGHYPCIYTHVVDYRDWIDSRGEGASRVEYNPQEDCTGRTEL</sequence>
<feature type="signal peptide" evidence="2">
    <location>
        <begin position="1"/>
        <end position="22"/>
    </location>
</feature>
<dbReference type="InterPro" id="IPR043504">
    <property type="entry name" value="Peptidase_S1_PA_chymotrypsin"/>
</dbReference>
<reference evidence="4" key="1">
    <citation type="submission" date="2020-12" db="EMBL/GenBank/DDBJ databases">
        <authorList>
            <person name="Iha C."/>
        </authorList>
    </citation>
    <scope>NUCLEOTIDE SEQUENCE</scope>
</reference>
<proteinExistence type="predicted"/>
<keyword evidence="2" id="KW-0732">Signal</keyword>
<dbReference type="PANTHER" id="PTHR24256">
    <property type="entry name" value="TRYPTASE-RELATED"/>
    <property type="match status" value="1"/>
</dbReference>
<dbReference type="SUPFAM" id="SSF50494">
    <property type="entry name" value="Trypsin-like serine proteases"/>
    <property type="match status" value="1"/>
</dbReference>
<dbReference type="GO" id="GO:0006508">
    <property type="term" value="P:proteolysis"/>
    <property type="evidence" value="ECO:0007669"/>
    <property type="project" value="InterPro"/>
</dbReference>
<organism evidence="4 5">
    <name type="scientific">Ostreobium quekettii</name>
    <dbReference type="NCBI Taxonomy" id="121088"/>
    <lineage>
        <taxon>Eukaryota</taxon>
        <taxon>Viridiplantae</taxon>
        <taxon>Chlorophyta</taxon>
        <taxon>core chlorophytes</taxon>
        <taxon>Ulvophyceae</taxon>
        <taxon>TCBD clade</taxon>
        <taxon>Bryopsidales</taxon>
        <taxon>Ostreobineae</taxon>
        <taxon>Ostreobiaceae</taxon>
        <taxon>Ostreobium</taxon>
    </lineage>
</organism>
<dbReference type="InterPro" id="IPR001254">
    <property type="entry name" value="Trypsin_dom"/>
</dbReference>
<dbReference type="Pfam" id="PF00089">
    <property type="entry name" value="Trypsin"/>
    <property type="match status" value="1"/>
</dbReference>
<evidence type="ECO:0000256" key="2">
    <source>
        <dbReference type="SAM" id="SignalP"/>
    </source>
</evidence>
<feature type="chain" id="PRO_5035842458" description="Peptidase S1 domain-containing protein" evidence="2">
    <location>
        <begin position="23"/>
        <end position="289"/>
    </location>
</feature>
<dbReference type="Gene3D" id="2.40.10.10">
    <property type="entry name" value="Trypsin-like serine proteases"/>
    <property type="match status" value="1"/>
</dbReference>
<evidence type="ECO:0000259" key="3">
    <source>
        <dbReference type="PROSITE" id="PS50240"/>
    </source>
</evidence>
<name>A0A8S1JFT9_9CHLO</name>
<evidence type="ECO:0000313" key="4">
    <source>
        <dbReference type="EMBL" id="CAD7705366.1"/>
    </source>
</evidence>
<accession>A0A8S1JFT9</accession>
<dbReference type="AlphaFoldDB" id="A0A8S1JFT9"/>
<protein>
    <recommendedName>
        <fullName evidence="3">Peptidase S1 domain-containing protein</fullName>
    </recommendedName>
</protein>
<dbReference type="PROSITE" id="PS50240">
    <property type="entry name" value="TRYPSIN_DOM"/>
    <property type="match status" value="1"/>
</dbReference>
<keyword evidence="1" id="KW-1015">Disulfide bond</keyword>
<gene>
    <name evidence="4" type="ORF">OSTQU699_LOCUS10721</name>
</gene>
<keyword evidence="5" id="KW-1185">Reference proteome</keyword>
<dbReference type="EMBL" id="CAJHUC010003104">
    <property type="protein sequence ID" value="CAD7705366.1"/>
    <property type="molecule type" value="Genomic_DNA"/>
</dbReference>
<dbReference type="SMART" id="SM00020">
    <property type="entry name" value="Tryp_SPc"/>
    <property type="match status" value="1"/>
</dbReference>
<evidence type="ECO:0000256" key="1">
    <source>
        <dbReference type="ARBA" id="ARBA00023157"/>
    </source>
</evidence>
<dbReference type="InterPro" id="IPR009003">
    <property type="entry name" value="Peptidase_S1_PA"/>
</dbReference>
<feature type="domain" description="Peptidase S1" evidence="3">
    <location>
        <begin position="19"/>
        <end position="270"/>
    </location>
</feature>
<comment type="caution">
    <text evidence="4">The sequence shown here is derived from an EMBL/GenBank/DDBJ whole genome shotgun (WGS) entry which is preliminary data.</text>
</comment>
<dbReference type="InterPro" id="IPR051487">
    <property type="entry name" value="Ser/Thr_Proteases_Immune/Dev"/>
</dbReference>